<feature type="region of interest" description="Disordered" evidence="1">
    <location>
        <begin position="18"/>
        <end position="117"/>
    </location>
</feature>
<reference evidence="2" key="1">
    <citation type="journal article" date="2020" name="Stud. Mycol.">
        <title>101 Dothideomycetes genomes: a test case for predicting lifestyles and emergence of pathogens.</title>
        <authorList>
            <person name="Haridas S."/>
            <person name="Albert R."/>
            <person name="Binder M."/>
            <person name="Bloem J."/>
            <person name="Labutti K."/>
            <person name="Salamov A."/>
            <person name="Andreopoulos B."/>
            <person name="Baker S."/>
            <person name="Barry K."/>
            <person name="Bills G."/>
            <person name="Bluhm B."/>
            <person name="Cannon C."/>
            <person name="Castanera R."/>
            <person name="Culley D."/>
            <person name="Daum C."/>
            <person name="Ezra D."/>
            <person name="Gonzalez J."/>
            <person name="Henrissat B."/>
            <person name="Kuo A."/>
            <person name="Liang C."/>
            <person name="Lipzen A."/>
            <person name="Lutzoni F."/>
            <person name="Magnuson J."/>
            <person name="Mondo S."/>
            <person name="Nolan M."/>
            <person name="Ohm R."/>
            <person name="Pangilinan J."/>
            <person name="Park H.-J."/>
            <person name="Ramirez L."/>
            <person name="Alfaro M."/>
            <person name="Sun H."/>
            <person name="Tritt A."/>
            <person name="Yoshinaga Y."/>
            <person name="Zwiers L.-H."/>
            <person name="Turgeon B."/>
            <person name="Goodwin S."/>
            <person name="Spatafora J."/>
            <person name="Crous P."/>
            <person name="Grigoriev I."/>
        </authorList>
    </citation>
    <scope>NUCLEOTIDE SEQUENCE</scope>
    <source>
        <strain evidence="2">CBS 122367</strain>
    </source>
</reference>
<proteinExistence type="predicted"/>
<accession>A0A6G1J829</accession>
<evidence type="ECO:0000313" key="3">
    <source>
        <dbReference type="Proteomes" id="UP000799291"/>
    </source>
</evidence>
<feature type="compositionally biased region" description="Polar residues" evidence="1">
    <location>
        <begin position="18"/>
        <end position="30"/>
    </location>
</feature>
<keyword evidence="3" id="KW-1185">Reference proteome</keyword>
<sequence length="117" mass="12481">METEMTMTISHEQIALTKATTPNNLSQSSHLVRGRLVVGSKRQPRQRDISQSGAAGEHMTPPSTAQLPSQHLRIATRSAGTLTPPPPPLPPTSTICIAPARRPSGRIASTPYSLQPA</sequence>
<dbReference type="Proteomes" id="UP000799291">
    <property type="component" value="Unassembled WGS sequence"/>
</dbReference>
<gene>
    <name evidence="2" type="ORF">K458DRAFT_202008</name>
</gene>
<name>A0A6G1J829_9PLEO</name>
<dbReference type="AlphaFoldDB" id="A0A6G1J829"/>
<evidence type="ECO:0000256" key="1">
    <source>
        <dbReference type="SAM" id="MobiDB-lite"/>
    </source>
</evidence>
<protein>
    <submittedName>
        <fullName evidence="2">Uncharacterized protein</fullName>
    </submittedName>
</protein>
<organism evidence="2 3">
    <name type="scientific">Lentithecium fluviatile CBS 122367</name>
    <dbReference type="NCBI Taxonomy" id="1168545"/>
    <lineage>
        <taxon>Eukaryota</taxon>
        <taxon>Fungi</taxon>
        <taxon>Dikarya</taxon>
        <taxon>Ascomycota</taxon>
        <taxon>Pezizomycotina</taxon>
        <taxon>Dothideomycetes</taxon>
        <taxon>Pleosporomycetidae</taxon>
        <taxon>Pleosporales</taxon>
        <taxon>Massarineae</taxon>
        <taxon>Lentitheciaceae</taxon>
        <taxon>Lentithecium</taxon>
    </lineage>
</organism>
<evidence type="ECO:0000313" key="2">
    <source>
        <dbReference type="EMBL" id="KAF2686714.1"/>
    </source>
</evidence>
<dbReference type="EMBL" id="MU005576">
    <property type="protein sequence ID" value="KAF2686714.1"/>
    <property type="molecule type" value="Genomic_DNA"/>
</dbReference>